<proteinExistence type="predicted"/>
<organism evidence="3 4">
    <name type="scientific">Handroanthus impetiginosus</name>
    <dbReference type="NCBI Taxonomy" id="429701"/>
    <lineage>
        <taxon>Eukaryota</taxon>
        <taxon>Viridiplantae</taxon>
        <taxon>Streptophyta</taxon>
        <taxon>Embryophyta</taxon>
        <taxon>Tracheophyta</taxon>
        <taxon>Spermatophyta</taxon>
        <taxon>Magnoliopsida</taxon>
        <taxon>eudicotyledons</taxon>
        <taxon>Gunneridae</taxon>
        <taxon>Pentapetalae</taxon>
        <taxon>asterids</taxon>
        <taxon>lamiids</taxon>
        <taxon>Lamiales</taxon>
        <taxon>Bignoniaceae</taxon>
        <taxon>Crescentiina</taxon>
        <taxon>Tabebuia alliance</taxon>
        <taxon>Handroanthus</taxon>
    </lineage>
</organism>
<evidence type="ECO:0000313" key="3">
    <source>
        <dbReference type="EMBL" id="PIN12174.1"/>
    </source>
</evidence>
<gene>
    <name evidence="3" type="ORF">CDL12_15220</name>
</gene>
<dbReference type="InterPro" id="IPR005379">
    <property type="entry name" value="FDM1-5/IDN2_XH"/>
</dbReference>
<dbReference type="Pfam" id="PF03469">
    <property type="entry name" value="XH"/>
    <property type="match status" value="1"/>
</dbReference>
<feature type="coiled-coil region" evidence="1">
    <location>
        <begin position="10"/>
        <end position="108"/>
    </location>
</feature>
<sequence>MARCNYPKMFEDQKRLIQSLEEEIKHKNKMIMEMEQKLEQKDNLLEAALKQMQENSMQLKGKLRDLEIEIEELKAENQTLMVKERICNDELQAARKEAIKELQTMLTHHRTLFGIRKMGEINRKPFEETCLKKSCEKDWREESAKLCSLWEENVKNPHWHPFKRIKINGSLQEAIDEEDAKLKQLRNEGSEKVYEAVVNALLELNEYNPSGRFPVLELWNNKEKRKASLKEIVEYIIKQLKVIKTKSKRAFPV</sequence>
<reference evidence="4" key="1">
    <citation type="journal article" date="2018" name="Gigascience">
        <title>Genome assembly of the Pink Ipe (Handroanthus impetiginosus, Bignoniaceae), a highly valued, ecologically keystone Neotropical timber forest tree.</title>
        <authorList>
            <person name="Silva-Junior O.B."/>
            <person name="Grattapaglia D."/>
            <person name="Novaes E."/>
            <person name="Collevatti R.G."/>
        </authorList>
    </citation>
    <scope>NUCLEOTIDE SEQUENCE [LARGE SCALE GENOMIC DNA]</scope>
    <source>
        <strain evidence="4">cv. UFG-1</strain>
    </source>
</reference>
<dbReference type="Proteomes" id="UP000231279">
    <property type="component" value="Unassembled WGS sequence"/>
</dbReference>
<evidence type="ECO:0000259" key="2">
    <source>
        <dbReference type="Pfam" id="PF03469"/>
    </source>
</evidence>
<dbReference type="AlphaFoldDB" id="A0A2G9H3T1"/>
<dbReference type="PANTHER" id="PTHR21596:SF23">
    <property type="entry name" value="FACTOR OF DNA METHYLATION 4"/>
    <property type="match status" value="1"/>
</dbReference>
<dbReference type="PANTHER" id="PTHR21596">
    <property type="entry name" value="RIBONUCLEASE P SUBUNIT P38"/>
    <property type="match status" value="1"/>
</dbReference>
<dbReference type="OrthoDB" id="910415at2759"/>
<dbReference type="STRING" id="429701.A0A2G9H3T1"/>
<dbReference type="EMBL" id="NKXS01002771">
    <property type="protein sequence ID" value="PIN12174.1"/>
    <property type="molecule type" value="Genomic_DNA"/>
</dbReference>
<evidence type="ECO:0000256" key="1">
    <source>
        <dbReference type="SAM" id="Coils"/>
    </source>
</evidence>
<dbReference type="GO" id="GO:0080188">
    <property type="term" value="P:gene silencing by siRNA-directed DNA methylation"/>
    <property type="evidence" value="ECO:0007669"/>
    <property type="project" value="InterPro"/>
</dbReference>
<dbReference type="InterPro" id="IPR045177">
    <property type="entry name" value="FDM1-5/IDN2"/>
</dbReference>
<protein>
    <recommendedName>
        <fullName evidence="2">Factor of DNA methylation 1-5/IDN2 domain-containing protein</fullName>
    </recommendedName>
</protein>
<keyword evidence="1" id="KW-0175">Coiled coil</keyword>
<evidence type="ECO:0000313" key="4">
    <source>
        <dbReference type="Proteomes" id="UP000231279"/>
    </source>
</evidence>
<name>A0A2G9H3T1_9LAMI</name>
<comment type="caution">
    <text evidence="3">The sequence shown here is derived from an EMBL/GenBank/DDBJ whole genome shotgun (WGS) entry which is preliminary data.</text>
</comment>
<keyword evidence="4" id="KW-1185">Reference proteome</keyword>
<accession>A0A2G9H3T1</accession>
<feature type="domain" description="Factor of DNA methylation 1-5/IDN2" evidence="2">
    <location>
        <begin position="116"/>
        <end position="246"/>
    </location>
</feature>